<keyword evidence="7" id="KW-0472">Membrane</keyword>
<keyword evidence="7" id="KW-1133">Transmembrane helix</keyword>
<evidence type="ECO:0000256" key="1">
    <source>
        <dbReference type="ARBA" id="ARBA00004167"/>
    </source>
</evidence>
<evidence type="ECO:0000256" key="3">
    <source>
        <dbReference type="ARBA" id="ARBA00022729"/>
    </source>
</evidence>
<evidence type="ECO:0000256" key="5">
    <source>
        <dbReference type="ARBA" id="ARBA00047899"/>
    </source>
</evidence>
<dbReference type="Proteomes" id="UP000077755">
    <property type="component" value="Chromosome 7"/>
</dbReference>
<evidence type="ECO:0000256" key="4">
    <source>
        <dbReference type="ARBA" id="ARBA00023180"/>
    </source>
</evidence>
<comment type="catalytic activity">
    <reaction evidence="5">
        <text>L-threonyl-[protein] + ATP = O-phospho-L-threonyl-[protein] + ADP + H(+)</text>
        <dbReference type="Rhea" id="RHEA:46608"/>
        <dbReference type="Rhea" id="RHEA-COMP:11060"/>
        <dbReference type="Rhea" id="RHEA-COMP:11605"/>
        <dbReference type="ChEBI" id="CHEBI:15378"/>
        <dbReference type="ChEBI" id="CHEBI:30013"/>
        <dbReference type="ChEBI" id="CHEBI:30616"/>
        <dbReference type="ChEBI" id="CHEBI:61977"/>
        <dbReference type="ChEBI" id="CHEBI:456216"/>
        <dbReference type="EC" id="2.7.11.1"/>
    </reaction>
</comment>
<gene>
    <name evidence="11" type="ORF">DCAR_0727307</name>
</gene>
<dbReference type="GO" id="GO:0030247">
    <property type="term" value="F:polysaccharide binding"/>
    <property type="evidence" value="ECO:0007669"/>
    <property type="project" value="InterPro"/>
</dbReference>
<proteinExistence type="predicted"/>
<feature type="domain" description="Wall-associated receptor kinase C-terminal" evidence="10">
    <location>
        <begin position="229"/>
        <end position="267"/>
    </location>
</feature>
<feature type="transmembrane region" description="Helical" evidence="7">
    <location>
        <begin position="292"/>
        <end position="314"/>
    </location>
</feature>
<feature type="domain" description="Wall-associated receptor kinase galacturonan-binding" evidence="9">
    <location>
        <begin position="37"/>
        <end position="96"/>
    </location>
</feature>
<dbReference type="EMBL" id="CP093349">
    <property type="protein sequence ID" value="WOH07873.1"/>
    <property type="molecule type" value="Genomic_DNA"/>
</dbReference>
<dbReference type="EC" id="2.7.11.1" evidence="2"/>
<dbReference type="GO" id="GO:0004674">
    <property type="term" value="F:protein serine/threonine kinase activity"/>
    <property type="evidence" value="ECO:0007669"/>
    <property type="project" value="UniProtKB-EC"/>
</dbReference>
<evidence type="ECO:0000256" key="2">
    <source>
        <dbReference type="ARBA" id="ARBA00012513"/>
    </source>
</evidence>
<dbReference type="Pfam" id="PF14380">
    <property type="entry name" value="WAK_assoc"/>
    <property type="match status" value="1"/>
</dbReference>
<keyword evidence="3 8" id="KW-0732">Signal</keyword>
<dbReference type="AlphaFoldDB" id="A0AAF0XH53"/>
<organism evidence="11 12">
    <name type="scientific">Daucus carota subsp. sativus</name>
    <name type="common">Carrot</name>
    <dbReference type="NCBI Taxonomy" id="79200"/>
    <lineage>
        <taxon>Eukaryota</taxon>
        <taxon>Viridiplantae</taxon>
        <taxon>Streptophyta</taxon>
        <taxon>Embryophyta</taxon>
        <taxon>Tracheophyta</taxon>
        <taxon>Spermatophyta</taxon>
        <taxon>Magnoliopsida</taxon>
        <taxon>eudicotyledons</taxon>
        <taxon>Gunneridae</taxon>
        <taxon>Pentapetalae</taxon>
        <taxon>asterids</taxon>
        <taxon>campanulids</taxon>
        <taxon>Apiales</taxon>
        <taxon>Apiaceae</taxon>
        <taxon>Apioideae</taxon>
        <taxon>Scandiceae</taxon>
        <taxon>Daucinae</taxon>
        <taxon>Daucus</taxon>
        <taxon>Daucus sect. Daucus</taxon>
    </lineage>
</organism>
<dbReference type="GO" id="GO:0016020">
    <property type="term" value="C:membrane"/>
    <property type="evidence" value="ECO:0007669"/>
    <property type="project" value="UniProtKB-SubCell"/>
</dbReference>
<comment type="catalytic activity">
    <reaction evidence="6">
        <text>L-seryl-[protein] + ATP = O-phospho-L-seryl-[protein] + ADP + H(+)</text>
        <dbReference type="Rhea" id="RHEA:17989"/>
        <dbReference type="Rhea" id="RHEA-COMP:9863"/>
        <dbReference type="Rhea" id="RHEA-COMP:11604"/>
        <dbReference type="ChEBI" id="CHEBI:15378"/>
        <dbReference type="ChEBI" id="CHEBI:29999"/>
        <dbReference type="ChEBI" id="CHEBI:30616"/>
        <dbReference type="ChEBI" id="CHEBI:83421"/>
        <dbReference type="ChEBI" id="CHEBI:456216"/>
        <dbReference type="EC" id="2.7.11.1"/>
    </reaction>
</comment>
<evidence type="ECO:0000256" key="7">
    <source>
        <dbReference type="SAM" id="Phobius"/>
    </source>
</evidence>
<evidence type="ECO:0000256" key="8">
    <source>
        <dbReference type="SAM" id="SignalP"/>
    </source>
</evidence>
<reference evidence="11" key="1">
    <citation type="journal article" date="2016" name="Nat. Genet.">
        <title>A high-quality carrot genome assembly provides new insights into carotenoid accumulation and asterid genome evolution.</title>
        <authorList>
            <person name="Iorizzo M."/>
            <person name="Ellison S."/>
            <person name="Senalik D."/>
            <person name="Zeng P."/>
            <person name="Satapoomin P."/>
            <person name="Huang J."/>
            <person name="Bowman M."/>
            <person name="Iovene M."/>
            <person name="Sanseverino W."/>
            <person name="Cavagnaro P."/>
            <person name="Yildiz M."/>
            <person name="Macko-Podgorni A."/>
            <person name="Moranska E."/>
            <person name="Grzebelus E."/>
            <person name="Grzebelus D."/>
            <person name="Ashrafi H."/>
            <person name="Zheng Z."/>
            <person name="Cheng S."/>
            <person name="Spooner D."/>
            <person name="Van Deynze A."/>
            <person name="Simon P."/>
        </authorList>
    </citation>
    <scope>NUCLEOTIDE SEQUENCE</scope>
    <source>
        <tissue evidence="11">Leaf</tissue>
    </source>
</reference>
<evidence type="ECO:0000259" key="10">
    <source>
        <dbReference type="Pfam" id="PF14380"/>
    </source>
</evidence>
<reference evidence="11" key="2">
    <citation type="submission" date="2022-03" db="EMBL/GenBank/DDBJ databases">
        <title>Draft title - Genomic analysis of global carrot germplasm unveils the trajectory of domestication and the origin of high carotenoid orange carrot.</title>
        <authorList>
            <person name="Iorizzo M."/>
            <person name="Ellison S."/>
            <person name="Senalik D."/>
            <person name="Macko-Podgorni A."/>
            <person name="Grzebelus D."/>
            <person name="Bostan H."/>
            <person name="Rolling W."/>
            <person name="Curaba J."/>
            <person name="Simon P."/>
        </authorList>
    </citation>
    <scope>NUCLEOTIDE SEQUENCE</scope>
    <source>
        <tissue evidence="11">Leaf</tissue>
    </source>
</reference>
<dbReference type="PANTHER" id="PTHR33355:SF13">
    <property type="entry name" value="WALL-ASSOCIATED RECEPTOR KINASE 3-LIKE"/>
    <property type="match status" value="1"/>
</dbReference>
<dbReference type="PANTHER" id="PTHR33355">
    <property type="entry name" value="WALL-ASSOCIATED RECEPTOR KINASE CARBOXY-TERMINAL PROTEIN-RELATED"/>
    <property type="match status" value="1"/>
</dbReference>
<accession>A0AAF0XH53</accession>
<evidence type="ECO:0000313" key="11">
    <source>
        <dbReference type="EMBL" id="WOH07873.1"/>
    </source>
</evidence>
<protein>
    <recommendedName>
        <fullName evidence="2">non-specific serine/threonine protein kinase</fullName>
        <ecNumber evidence="2">2.7.11.1</ecNumber>
    </recommendedName>
</protein>
<comment type="subcellular location">
    <subcellularLocation>
        <location evidence="1">Membrane</location>
        <topology evidence="1">Single-pass membrane protein</topology>
    </subcellularLocation>
</comment>
<sequence>MLLATISWLILNILLLLSGIEPIYATPPDVSLTKSTCHDACGTIPVRFPFGTGFGCGHPDFGRTIKCSSSGALQFSTSTGVYTISSIDYSANILILQDPFMSTCASMQNSGSFHLDSMTPFKYVEEDTFVLLGCSTTSPLFDANEDLCDTGSGLHICRGLYSCKGVTGIGLEPNAPISTCCVYDPPFAVGTSAVSNGLDLPKLQCSSYASIFGFGGDEGNPMKWQYGISLQYNDSYYSDETCKNCVTSGGTCGFSAIDQSFACICRNGINTTSNCFGRGHAWSGGWRLKSQIMISVGDLILSCFLFFSFSTFLVKQMTLFLT</sequence>
<feature type="chain" id="PRO_5042077372" description="non-specific serine/threonine protein kinase" evidence="8">
    <location>
        <begin position="26"/>
        <end position="322"/>
    </location>
</feature>
<evidence type="ECO:0000313" key="12">
    <source>
        <dbReference type="Proteomes" id="UP000077755"/>
    </source>
</evidence>
<evidence type="ECO:0000259" key="9">
    <source>
        <dbReference type="Pfam" id="PF13947"/>
    </source>
</evidence>
<evidence type="ECO:0000256" key="6">
    <source>
        <dbReference type="ARBA" id="ARBA00048679"/>
    </source>
</evidence>
<name>A0AAF0XH53_DAUCS</name>
<dbReference type="Pfam" id="PF13947">
    <property type="entry name" value="GUB_WAK_bind"/>
    <property type="match status" value="1"/>
</dbReference>
<keyword evidence="7" id="KW-0812">Transmembrane</keyword>
<dbReference type="InterPro" id="IPR025287">
    <property type="entry name" value="WAK_GUB"/>
</dbReference>
<feature type="signal peptide" evidence="8">
    <location>
        <begin position="1"/>
        <end position="25"/>
    </location>
</feature>
<dbReference type="InterPro" id="IPR032872">
    <property type="entry name" value="WAK_assoc_C"/>
</dbReference>
<keyword evidence="4" id="KW-0325">Glycoprotein</keyword>
<keyword evidence="12" id="KW-1185">Reference proteome</keyword>